<protein>
    <submittedName>
        <fullName evidence="2">D-threo-aldose 1-dehydrogenase</fullName>
    </submittedName>
</protein>
<dbReference type="InterPro" id="IPR036812">
    <property type="entry name" value="NAD(P)_OxRdtase_dom_sf"/>
</dbReference>
<dbReference type="Gene3D" id="3.20.20.100">
    <property type="entry name" value="NADP-dependent oxidoreductase domain"/>
    <property type="match status" value="1"/>
</dbReference>
<evidence type="ECO:0000259" key="1">
    <source>
        <dbReference type="Pfam" id="PF00248"/>
    </source>
</evidence>
<sequence>MTEADGKRAAALDPRPLGRTGLMVTPVCIGGSPLGSMPQVFGYEVSADRGVATALRALRGPFNFLDTSANYSDGESERRIGAALAELGGVPEGFVLATKVDRDPATGDFSGAQVRRSLEGSLRRLGVDRVPLLYLHDPEHISFEEGMAPGGPVEELVRIREEGLADHIGVAGGPVGLMRRYLRTGAFEALITHNRWTLVDRSAGELIDEAVALGVGVVNGAPFGGGVLAKGVDACRTYGYRPMTDEVVARIRRMEQACAEAGVPLAAAALQFSLRDPRIASTIVGVSRPERVDEIARLATMPVPEELWAVLDPLAAPPDTWLH</sequence>
<dbReference type="CDD" id="cd19090">
    <property type="entry name" value="AKR_AKR15A-like"/>
    <property type="match status" value="1"/>
</dbReference>
<dbReference type="InterPro" id="IPR020471">
    <property type="entry name" value="AKR"/>
</dbReference>
<keyword evidence="3" id="KW-1185">Reference proteome</keyword>
<dbReference type="Proteomes" id="UP000217103">
    <property type="component" value="Unassembled WGS sequence"/>
</dbReference>
<dbReference type="STRING" id="35622.SAMN04489764_3796"/>
<proteinExistence type="predicted"/>
<dbReference type="PANTHER" id="PTHR42686:SF1">
    <property type="entry name" value="GH17980P-RELATED"/>
    <property type="match status" value="1"/>
</dbReference>
<dbReference type="SUPFAM" id="SSF51430">
    <property type="entry name" value="NAD(P)-linked oxidoreductase"/>
    <property type="match status" value="1"/>
</dbReference>
<evidence type="ECO:0000313" key="3">
    <source>
        <dbReference type="Proteomes" id="UP000217103"/>
    </source>
</evidence>
<dbReference type="RefSeq" id="WP_093260615.1">
    <property type="nucleotide sequence ID" value="NZ_FNKK01000002.1"/>
</dbReference>
<dbReference type="AlphaFoldDB" id="A0A1H1GST6"/>
<dbReference type="GO" id="GO:0016491">
    <property type="term" value="F:oxidoreductase activity"/>
    <property type="evidence" value="ECO:0007669"/>
    <property type="project" value="InterPro"/>
</dbReference>
<dbReference type="PANTHER" id="PTHR42686">
    <property type="entry name" value="GH17980P-RELATED"/>
    <property type="match status" value="1"/>
</dbReference>
<dbReference type="Pfam" id="PF00248">
    <property type="entry name" value="Aldo_ket_red"/>
    <property type="match status" value="1"/>
</dbReference>
<accession>A0A1H1GST6</accession>
<dbReference type="OrthoDB" id="9768851at2"/>
<feature type="domain" description="NADP-dependent oxidoreductase" evidence="1">
    <location>
        <begin position="29"/>
        <end position="312"/>
    </location>
</feature>
<gene>
    <name evidence="2" type="ORF">SAMN04489764_3796</name>
</gene>
<evidence type="ECO:0000313" key="2">
    <source>
        <dbReference type="EMBL" id="SDR16209.1"/>
    </source>
</evidence>
<reference evidence="2 3" key="1">
    <citation type="submission" date="2016-10" db="EMBL/GenBank/DDBJ databases">
        <authorList>
            <person name="de Groot N.N."/>
        </authorList>
    </citation>
    <scope>NUCLEOTIDE SEQUENCE [LARGE SCALE GENOMIC DNA]</scope>
    <source>
        <strain evidence="2 3">DSM 43794</strain>
    </source>
</reference>
<dbReference type="InterPro" id="IPR023210">
    <property type="entry name" value="NADP_OxRdtase_dom"/>
</dbReference>
<dbReference type="EMBL" id="FNKK01000002">
    <property type="protein sequence ID" value="SDR16209.1"/>
    <property type="molecule type" value="Genomic_DNA"/>
</dbReference>
<organism evidence="2 3">
    <name type="scientific">Thermostaphylospora chromogena</name>
    <dbReference type="NCBI Taxonomy" id="35622"/>
    <lineage>
        <taxon>Bacteria</taxon>
        <taxon>Bacillati</taxon>
        <taxon>Actinomycetota</taxon>
        <taxon>Actinomycetes</taxon>
        <taxon>Streptosporangiales</taxon>
        <taxon>Thermomonosporaceae</taxon>
        <taxon>Thermostaphylospora</taxon>
    </lineage>
</organism>
<name>A0A1H1GST6_9ACTN</name>
<dbReference type="GO" id="GO:0005829">
    <property type="term" value="C:cytosol"/>
    <property type="evidence" value="ECO:0007669"/>
    <property type="project" value="TreeGrafter"/>
</dbReference>